<proteinExistence type="predicted"/>
<gene>
    <name evidence="1" type="ORF">FQA47_015049</name>
</gene>
<dbReference type="Proteomes" id="UP000646548">
    <property type="component" value="Unassembled WGS sequence"/>
</dbReference>
<evidence type="ECO:0000313" key="1">
    <source>
        <dbReference type="EMBL" id="KAF6736775.1"/>
    </source>
</evidence>
<name>A0A834FLZ5_ORYME</name>
<comment type="caution">
    <text evidence="1">The sequence shown here is derived from an EMBL/GenBank/DDBJ whole genome shotgun (WGS) entry which is preliminary data.</text>
</comment>
<accession>A0A834FLZ5</accession>
<reference evidence="1" key="1">
    <citation type="journal article" name="BMC Genomics">
        <title>Long-read sequencing and de novo genome assembly of marine medaka (Oryzias melastigma).</title>
        <authorList>
            <person name="Liang P."/>
            <person name="Saqib H.S.A."/>
            <person name="Ni X."/>
            <person name="Shen Y."/>
        </authorList>
    </citation>
    <scope>NUCLEOTIDE SEQUENCE</scope>
    <source>
        <strain evidence="1">Bigg-433</strain>
    </source>
</reference>
<sequence>MRIKLSKLRPSLNVLRTFVQSDGFSSQNHVLMLSLILATDAQEPPGSSQLHSEETAKEPLEVQKSEAITASCSVHSDTLPEAFAAPGPAPPLIYSPQKVAVAPQRTNSCAMIYF</sequence>
<dbReference type="EMBL" id="WKFB01000080">
    <property type="protein sequence ID" value="KAF6736775.1"/>
    <property type="molecule type" value="Genomic_DNA"/>
</dbReference>
<organism evidence="1 2">
    <name type="scientific">Oryzias melastigma</name>
    <name type="common">Marine medaka</name>
    <dbReference type="NCBI Taxonomy" id="30732"/>
    <lineage>
        <taxon>Eukaryota</taxon>
        <taxon>Metazoa</taxon>
        <taxon>Chordata</taxon>
        <taxon>Craniata</taxon>
        <taxon>Vertebrata</taxon>
        <taxon>Euteleostomi</taxon>
        <taxon>Actinopterygii</taxon>
        <taxon>Neopterygii</taxon>
        <taxon>Teleostei</taxon>
        <taxon>Neoteleostei</taxon>
        <taxon>Acanthomorphata</taxon>
        <taxon>Ovalentaria</taxon>
        <taxon>Atherinomorphae</taxon>
        <taxon>Beloniformes</taxon>
        <taxon>Adrianichthyidae</taxon>
        <taxon>Oryziinae</taxon>
        <taxon>Oryzias</taxon>
    </lineage>
</organism>
<dbReference type="AlphaFoldDB" id="A0A834FLZ5"/>
<evidence type="ECO:0000313" key="2">
    <source>
        <dbReference type="Proteomes" id="UP000646548"/>
    </source>
</evidence>
<protein>
    <submittedName>
        <fullName evidence="1">Uncharacterized protein</fullName>
    </submittedName>
</protein>